<keyword evidence="2" id="KW-1185">Reference proteome</keyword>
<protein>
    <submittedName>
        <fullName evidence="1">Uncharacterized protein</fullName>
    </submittedName>
</protein>
<reference evidence="1 2" key="2">
    <citation type="journal article" date="2022" name="Mol. Ecol. Resour.">
        <title>The genomes of chicory, endive, great burdock and yacon provide insights into Asteraceae paleo-polyploidization history and plant inulin production.</title>
        <authorList>
            <person name="Fan W."/>
            <person name="Wang S."/>
            <person name="Wang H."/>
            <person name="Wang A."/>
            <person name="Jiang F."/>
            <person name="Liu H."/>
            <person name="Zhao H."/>
            <person name="Xu D."/>
            <person name="Zhang Y."/>
        </authorList>
    </citation>
    <scope>NUCLEOTIDE SEQUENCE [LARGE SCALE GENOMIC DNA]</scope>
    <source>
        <strain evidence="2">cv. Niubang</strain>
    </source>
</reference>
<reference evidence="2" key="1">
    <citation type="journal article" date="2022" name="Mol. Ecol. Resour.">
        <title>The genomes of chicory, endive, great burdock and yacon provide insights into Asteraceae palaeo-polyploidization history and plant inulin production.</title>
        <authorList>
            <person name="Fan W."/>
            <person name="Wang S."/>
            <person name="Wang H."/>
            <person name="Wang A."/>
            <person name="Jiang F."/>
            <person name="Liu H."/>
            <person name="Zhao H."/>
            <person name="Xu D."/>
            <person name="Zhang Y."/>
        </authorList>
    </citation>
    <scope>NUCLEOTIDE SEQUENCE [LARGE SCALE GENOMIC DNA]</scope>
    <source>
        <strain evidence="2">cv. Niubang</strain>
    </source>
</reference>
<organism evidence="1 2">
    <name type="scientific">Arctium lappa</name>
    <name type="common">Greater burdock</name>
    <name type="synonym">Lappa major</name>
    <dbReference type="NCBI Taxonomy" id="4217"/>
    <lineage>
        <taxon>Eukaryota</taxon>
        <taxon>Viridiplantae</taxon>
        <taxon>Streptophyta</taxon>
        <taxon>Embryophyta</taxon>
        <taxon>Tracheophyta</taxon>
        <taxon>Spermatophyta</taxon>
        <taxon>Magnoliopsida</taxon>
        <taxon>eudicotyledons</taxon>
        <taxon>Gunneridae</taxon>
        <taxon>Pentapetalae</taxon>
        <taxon>asterids</taxon>
        <taxon>campanulids</taxon>
        <taxon>Asterales</taxon>
        <taxon>Asteraceae</taxon>
        <taxon>Carduoideae</taxon>
        <taxon>Cardueae</taxon>
        <taxon>Arctiinae</taxon>
        <taxon>Arctium</taxon>
    </lineage>
</organism>
<evidence type="ECO:0000313" key="2">
    <source>
        <dbReference type="Proteomes" id="UP001055879"/>
    </source>
</evidence>
<evidence type="ECO:0000313" key="1">
    <source>
        <dbReference type="EMBL" id="KAI3733872.1"/>
    </source>
</evidence>
<name>A0ACB9CIA2_ARCLA</name>
<dbReference type="Proteomes" id="UP001055879">
    <property type="component" value="Linkage Group LG04"/>
</dbReference>
<comment type="caution">
    <text evidence="1">The sequence shown here is derived from an EMBL/GenBank/DDBJ whole genome shotgun (WGS) entry which is preliminary data.</text>
</comment>
<gene>
    <name evidence="1" type="ORF">L6452_13330</name>
</gene>
<proteinExistence type="predicted"/>
<dbReference type="EMBL" id="CM042050">
    <property type="protein sequence ID" value="KAI3733872.1"/>
    <property type="molecule type" value="Genomic_DNA"/>
</dbReference>
<accession>A0ACB9CIA2</accession>
<sequence length="140" mass="16147">MQTSFFHHRLTPPGAHPFSGRRPFIHDHKLPETMSFKKDHGFNGKMVDENMIVLRERIRKMKAEMDGDDWLPDDWMGWEKRYTYSGGYYSDVYEMIALLQRFLMESRPSVGLGLVAVLAISGSTSAAMVLRWLISSVYGN</sequence>